<keyword evidence="4" id="KW-1185">Reference proteome</keyword>
<dbReference type="OrthoDB" id="2078085at2"/>
<gene>
    <name evidence="1" type="ORF">JWYL7_0457</name>
    <name evidence="2" type="ORF">SAMN05661008_00432</name>
</gene>
<dbReference type="Proteomes" id="UP000323392">
    <property type="component" value="Unassembled WGS sequence"/>
</dbReference>
<organism evidence="1 3">
    <name type="scientific">Alkalithermobacter thermoalcaliphilus JW-YL-7 = DSM 7308</name>
    <dbReference type="NCBI Taxonomy" id="1121328"/>
    <lineage>
        <taxon>Bacteria</taxon>
        <taxon>Bacillati</taxon>
        <taxon>Bacillota</taxon>
        <taxon>Clostridia</taxon>
        <taxon>Peptostreptococcales</taxon>
        <taxon>Tepidibacteraceae</taxon>
        <taxon>Alkalithermobacter</taxon>
    </lineage>
</organism>
<sequence length="969" mass="114341">MKINIITDNSSEGQEIMDIIYNLDIKDNINNKFTIRWGNFVSEECEGIEFNSKQSIKNSLDKENVILTLRRNKIRSPRRIKPSIKTDFPIIGRKYTHKNGTDIKIIDSFNEYKKSDSDYYIQYIKVTQEYRVHVMDLEVFFIEEKYKEDYIEGEEITIRTKAFGWNLRKVNLEDKDDKEKEEIFNISIKAIHALGLDYGVVNIGKDINGKYLVLDVDPTCKYMDEECKNAYVDKLIQTILKYDKLVDEKKEVTIGADPECLIKDKFTGELIVASELFKESGYFGLDDRSLEAQKKYFPIMEIRPDYSINPLKVFESIEQILISMYKHIHYKNVGIYSGSMPIYNYWIGGHIHFGIKPNSKLIKALDNYLALLVMMIENPYTARQRKTKYGMLGNYRLKYHGGFEYCSISSWLVSPELAKAVLCLAKVISQEYLNLNKIFLSTYSDIRAYYLVNKDYFKDKIKTIIEDIKSTKTFLKYKDQIQPLFQKALLSESWNEQVDIKDTWNLGSSDKEYKFSLKCFMPKEKRKEFNLKIKDKIEILIKDKKYKIEILPKDDVSQEKNGYVSFSKDICDELGIKTSDEVQIWFDENERSFKIGPILGIFAYIINHEFGPFGFQSYYFRKLMKLGKNKGMIVYVFTIWDINWENKTIKGYVYDFDEEKWIERYFCIPHVIYDRGDFVSEKNYGQLALDYINNIKENNIKLVNSMECINLTNDKLKTYEFLKKNYYLEEFLPETSQYNNKTLYDFVHRYKKVYIKLRDGSRSKGIFSIEKINDDVYLITHKNLYGYNIKITLDKDNLSRYIENKIKEFECSVDDYIIQQGLVFAKYDNKNFEIRVVMQKNSKGIWLRTCMVGRVAINNDKFLDSWDEKNIRSSKILKECFKENEDIVKDKMIKISKYVVDLIDNENIIAGEVAIDFGIDENLNVYIIELNSKPDNLLASIGAYKRRNIAINRILEYSKFLVQKTNSWS</sequence>
<protein>
    <submittedName>
        <fullName evidence="1">Phage phiEco32-like COOH-NH2 ligase-type 2</fullName>
    </submittedName>
    <submittedName>
        <fullName evidence="2">YheC/D like ATP-grasp</fullName>
    </submittedName>
</protein>
<dbReference type="Pfam" id="PF14395">
    <property type="entry name" value="COOH-NH2_lig"/>
    <property type="match status" value="1"/>
</dbReference>
<dbReference type="PATRIC" id="fig|1121328.3.peg.456"/>
<dbReference type="EMBL" id="LSFY01000001">
    <property type="protein sequence ID" value="KXZ39382.1"/>
    <property type="molecule type" value="Genomic_DNA"/>
</dbReference>
<dbReference type="Pfam" id="PF14398">
    <property type="entry name" value="ATPgrasp_YheCD"/>
    <property type="match status" value="1"/>
</dbReference>
<proteinExistence type="predicted"/>
<accession>A0A150FP24</accession>
<dbReference type="GO" id="GO:0043774">
    <property type="term" value="F:coenzyme F420-2 alpha-glutamyl ligase activity"/>
    <property type="evidence" value="ECO:0007669"/>
    <property type="project" value="TreeGrafter"/>
</dbReference>
<dbReference type="EMBL" id="FRBG01000002">
    <property type="protein sequence ID" value="SHK53838.1"/>
    <property type="molecule type" value="Genomic_DNA"/>
</dbReference>
<dbReference type="Gene3D" id="3.30.470.20">
    <property type="entry name" value="ATP-grasp fold, B domain"/>
    <property type="match status" value="1"/>
</dbReference>
<name>A0A150FP24_CLOPD</name>
<dbReference type="STRING" id="1121328.JWYL7_0457"/>
<evidence type="ECO:0000313" key="2">
    <source>
        <dbReference type="EMBL" id="SHK53838.1"/>
    </source>
</evidence>
<dbReference type="GO" id="GO:0005737">
    <property type="term" value="C:cytoplasm"/>
    <property type="evidence" value="ECO:0007669"/>
    <property type="project" value="TreeGrafter"/>
</dbReference>
<evidence type="ECO:0000313" key="4">
    <source>
        <dbReference type="Proteomes" id="UP000323392"/>
    </source>
</evidence>
<dbReference type="Proteomes" id="UP000092605">
    <property type="component" value="Unassembled WGS sequence"/>
</dbReference>
<dbReference type="RefSeq" id="WP_066068466.1">
    <property type="nucleotide sequence ID" value="NZ_FRBG01000002.1"/>
</dbReference>
<dbReference type="PANTHER" id="PTHR21621:SF2">
    <property type="entry name" value="COENZYME GAMMA-F420-2:ALPHA-L-GLUTAMATE LIGASE"/>
    <property type="match status" value="1"/>
</dbReference>
<dbReference type="AlphaFoldDB" id="A0A150FP24"/>
<dbReference type="SUPFAM" id="SSF56059">
    <property type="entry name" value="Glutathione synthetase ATP-binding domain-like"/>
    <property type="match status" value="2"/>
</dbReference>
<keyword evidence="1" id="KW-0436">Ligase</keyword>
<evidence type="ECO:0000313" key="3">
    <source>
        <dbReference type="Proteomes" id="UP000092605"/>
    </source>
</evidence>
<comment type="caution">
    <text evidence="1">The sequence shown here is derived from an EMBL/GenBank/DDBJ whole genome shotgun (WGS) entry which is preliminary data.</text>
</comment>
<dbReference type="InterPro" id="IPR026838">
    <property type="entry name" value="YheC/D"/>
</dbReference>
<reference evidence="2 4" key="2">
    <citation type="submission" date="2016-11" db="EMBL/GenBank/DDBJ databases">
        <authorList>
            <person name="Varghese N."/>
            <person name="Submissions S."/>
        </authorList>
    </citation>
    <scope>NUCLEOTIDE SEQUENCE [LARGE SCALE GENOMIC DNA]</scope>
    <source>
        <strain evidence="2 4">DSM 7308</strain>
    </source>
</reference>
<evidence type="ECO:0000313" key="1">
    <source>
        <dbReference type="EMBL" id="KXZ39382.1"/>
    </source>
</evidence>
<dbReference type="InterPro" id="IPR025681">
    <property type="entry name" value="COOH-NH2_lig"/>
</dbReference>
<dbReference type="PANTHER" id="PTHR21621">
    <property type="entry name" value="RIBOSOMAL PROTEIN S6 MODIFICATION PROTEIN"/>
    <property type="match status" value="1"/>
</dbReference>
<reference evidence="1 3" key="1">
    <citation type="submission" date="2016-02" db="EMBL/GenBank/DDBJ databases">
        <title>Draft genome sequence for Clostridium paradoxum JW-YL-7.</title>
        <authorList>
            <person name="Utturkar S.M."/>
            <person name="Lancaster A."/>
            <person name="Poole F.L."/>
            <person name="Adams M.W."/>
            <person name="Brown S.D."/>
        </authorList>
    </citation>
    <scope>NUCLEOTIDE SEQUENCE [LARGE SCALE GENOMIC DNA]</scope>
    <source>
        <strain evidence="1 3">JW-YL-7</strain>
    </source>
</reference>